<keyword evidence="2 8" id="KW-0813">Transport</keyword>
<dbReference type="Gene3D" id="2.170.130.10">
    <property type="entry name" value="TonB-dependent receptor, plug domain"/>
    <property type="match status" value="1"/>
</dbReference>
<dbReference type="NCBIfam" id="TIGR04056">
    <property type="entry name" value="OMP_RagA_SusC"/>
    <property type="match status" value="1"/>
</dbReference>
<evidence type="ECO:0000256" key="9">
    <source>
        <dbReference type="RuleBase" id="RU003357"/>
    </source>
</evidence>
<comment type="similarity">
    <text evidence="8 9">Belongs to the TonB-dependent receptor family.</text>
</comment>
<evidence type="ECO:0000256" key="7">
    <source>
        <dbReference type="ARBA" id="ARBA00023237"/>
    </source>
</evidence>
<dbReference type="Proteomes" id="UP000290545">
    <property type="component" value="Unassembled WGS sequence"/>
</dbReference>
<dbReference type="NCBIfam" id="TIGR04057">
    <property type="entry name" value="SusC_RagA_signa"/>
    <property type="match status" value="1"/>
</dbReference>
<name>A0A4Q1D5F5_9BACT</name>
<dbReference type="Pfam" id="PF07715">
    <property type="entry name" value="Plug"/>
    <property type="match status" value="1"/>
</dbReference>
<reference evidence="12 13" key="1">
    <citation type="submission" date="2019-01" db="EMBL/GenBank/DDBJ databases">
        <title>Filimonas sp. strain TTM-71.</title>
        <authorList>
            <person name="Chen W.-M."/>
        </authorList>
    </citation>
    <scope>NUCLEOTIDE SEQUENCE [LARGE SCALE GENOMIC DNA]</scope>
    <source>
        <strain evidence="12 13">TTM-71</strain>
    </source>
</reference>
<dbReference type="InterPro" id="IPR039426">
    <property type="entry name" value="TonB-dep_rcpt-like"/>
</dbReference>
<evidence type="ECO:0000256" key="6">
    <source>
        <dbReference type="ARBA" id="ARBA00023136"/>
    </source>
</evidence>
<dbReference type="SUPFAM" id="SSF49464">
    <property type="entry name" value="Carboxypeptidase regulatory domain-like"/>
    <property type="match status" value="1"/>
</dbReference>
<dbReference type="PROSITE" id="PS52016">
    <property type="entry name" value="TONB_DEPENDENT_REC_3"/>
    <property type="match status" value="1"/>
</dbReference>
<evidence type="ECO:0000259" key="10">
    <source>
        <dbReference type="Pfam" id="PF00593"/>
    </source>
</evidence>
<sequence>MSLLVPGKTCTQVTPQQLLMRLKLLCTMLFFMVASVRAGVLSQTVTLHEKNVPLEKILRSIEAQTGYGFNFNRSLLVNLPKLSVNVKDKSINEALSICLEGLPVSFVVNNNEILLRKKEEAVLRELALLPPKNIKGKIVDSLGNALAGIYVSVKGTKIVTSTDDDGSFELSAVAEDAVLIINGVAIEKQEISLSGRTRISITARIKVTQLNEVAIQVNTGYQRIRPEQSTGSVSIMSHKEYDSRINTTDFLAGLQSRIPGLMINNDIEFEGNSLFQIRGISTINGSKQPLIVIDGFPTELSLATINPNEIESVTVLRDAAAATIYGVRASNGVIVIERKKAKLGKPNIAYRTTFSITPKENYDRYRWDKDGSNTTIEYIKESNANIGATAWMLMTNLSAGSIFTYPPPYVVLAKKAAGLITAEEANSQLEALKLHNNTNEYGRLFLQNATTQTHNLDISGGNENATYFITAQFNQSDLSKVKNGNSRFGLNARTNLRMSKRLSLELTTNFQESREKAVPVIGISSLYPYERLQDDNGNALPVFSGSNMMPELNDMLMANGLLDNLHYPLNELNLVSNKTNTITNRFTVNFRYDIGNGLNANIGGVYETSRAEKRHLANENAVEVRQYVNYYTQTGTTGLVYNIPKGDFLQQTHSSTESYTARAQLNYNKQITSDHSLNLIAGTEIRRVVSKGGTSSYFGYSDQTLLQRAVNYSVIQTSFVSAYHKNNAPLSYSGLFAQQYTEDRFVSGYANAVYSFKNKYSLTGSARVDQSNLFGSDPKNRYKPSWSIGAGWNIDKEKFVNSLEWLNAIKMRAALGFNGNIAKNALPQVIASSVLNTFDNTFNSLQLYSPANSRLRWERTYNLNIGIDYKIFKNITGNIDYYMKKSMDILASNQVDPTRGVTSAIINQSSIRNTGLEIGLHADWINRPGFNWNTGFVLSYNRSKILKVYNVNVPPNSKSFTYALNNRTNYLEGYAVGSVFTYRYAGVDDKGATLIYDKEGKTKNFDVDDQGIDDVDYAGTTIPPYNLGLSNRVDIGNFYVFVMANYFGGFRVRLPLPLASAMRPYEGANNFWRKPGDENIPDVMPALKYSSYNSYLAASDRFVKNGTYITVSDITVAYSFRRTRFLKKMGLSDFEIRAQASNVYTVAMNKENYSVATGSYEKTYLTPTYTMAVHINF</sequence>
<dbReference type="InterPro" id="IPR023996">
    <property type="entry name" value="TonB-dep_OMP_SusC/RagA"/>
</dbReference>
<evidence type="ECO:0000256" key="1">
    <source>
        <dbReference type="ARBA" id="ARBA00004571"/>
    </source>
</evidence>
<dbReference type="EMBL" id="SDHZ01000002">
    <property type="protein sequence ID" value="RXK83608.1"/>
    <property type="molecule type" value="Genomic_DNA"/>
</dbReference>
<evidence type="ECO:0000256" key="2">
    <source>
        <dbReference type="ARBA" id="ARBA00022448"/>
    </source>
</evidence>
<protein>
    <submittedName>
        <fullName evidence="12">SusC/RagA family TonB-linked outer membrane protein</fullName>
    </submittedName>
</protein>
<evidence type="ECO:0000256" key="3">
    <source>
        <dbReference type="ARBA" id="ARBA00022452"/>
    </source>
</evidence>
<keyword evidence="6 8" id="KW-0472">Membrane</keyword>
<dbReference type="Pfam" id="PF13715">
    <property type="entry name" value="CarbopepD_reg_2"/>
    <property type="match status" value="1"/>
</dbReference>
<evidence type="ECO:0000256" key="8">
    <source>
        <dbReference type="PROSITE-ProRule" id="PRU01360"/>
    </source>
</evidence>
<evidence type="ECO:0000256" key="4">
    <source>
        <dbReference type="ARBA" id="ARBA00022692"/>
    </source>
</evidence>
<dbReference type="SUPFAM" id="SSF56935">
    <property type="entry name" value="Porins"/>
    <property type="match status" value="1"/>
</dbReference>
<dbReference type="InterPro" id="IPR037066">
    <property type="entry name" value="Plug_dom_sf"/>
</dbReference>
<dbReference type="AlphaFoldDB" id="A0A4Q1D5F5"/>
<organism evidence="12 13">
    <name type="scientific">Filimonas effusa</name>
    <dbReference type="NCBI Taxonomy" id="2508721"/>
    <lineage>
        <taxon>Bacteria</taxon>
        <taxon>Pseudomonadati</taxon>
        <taxon>Bacteroidota</taxon>
        <taxon>Chitinophagia</taxon>
        <taxon>Chitinophagales</taxon>
        <taxon>Chitinophagaceae</taxon>
        <taxon>Filimonas</taxon>
    </lineage>
</organism>
<dbReference type="InterPro" id="IPR000531">
    <property type="entry name" value="Beta-barrel_TonB"/>
</dbReference>
<feature type="domain" description="TonB-dependent receptor-like beta-barrel" evidence="10">
    <location>
        <begin position="578"/>
        <end position="1030"/>
    </location>
</feature>
<dbReference type="InterPro" id="IPR023997">
    <property type="entry name" value="TonB-dep_OMP_SusC/RagA_CS"/>
</dbReference>
<dbReference type="InterPro" id="IPR012910">
    <property type="entry name" value="Plug_dom"/>
</dbReference>
<accession>A0A4Q1D5F5</accession>
<gene>
    <name evidence="12" type="ORF">ESB13_16100</name>
</gene>
<keyword evidence="7 8" id="KW-0998">Cell outer membrane</keyword>
<keyword evidence="4 8" id="KW-0812">Transmembrane</keyword>
<evidence type="ECO:0000313" key="12">
    <source>
        <dbReference type="EMBL" id="RXK83608.1"/>
    </source>
</evidence>
<dbReference type="RefSeq" id="WP_129004660.1">
    <property type="nucleotide sequence ID" value="NZ_SDHZ01000002.1"/>
</dbReference>
<evidence type="ECO:0000259" key="11">
    <source>
        <dbReference type="Pfam" id="PF07715"/>
    </source>
</evidence>
<comment type="caution">
    <text evidence="12">The sequence shown here is derived from an EMBL/GenBank/DDBJ whole genome shotgun (WGS) entry which is preliminary data.</text>
</comment>
<dbReference type="OrthoDB" id="9768177at2"/>
<keyword evidence="3 8" id="KW-1134">Transmembrane beta strand</keyword>
<keyword evidence="13" id="KW-1185">Reference proteome</keyword>
<dbReference type="Pfam" id="PF00593">
    <property type="entry name" value="TonB_dep_Rec_b-barrel"/>
    <property type="match status" value="1"/>
</dbReference>
<keyword evidence="5 9" id="KW-0798">TonB box</keyword>
<comment type="subcellular location">
    <subcellularLocation>
        <location evidence="1 8">Cell outer membrane</location>
        <topology evidence="1 8">Multi-pass membrane protein</topology>
    </subcellularLocation>
</comment>
<proteinExistence type="inferred from homology"/>
<dbReference type="InterPro" id="IPR036942">
    <property type="entry name" value="Beta-barrel_TonB_sf"/>
</dbReference>
<dbReference type="GO" id="GO:0009279">
    <property type="term" value="C:cell outer membrane"/>
    <property type="evidence" value="ECO:0007669"/>
    <property type="project" value="UniProtKB-SubCell"/>
</dbReference>
<dbReference type="InterPro" id="IPR008969">
    <property type="entry name" value="CarboxyPept-like_regulatory"/>
</dbReference>
<evidence type="ECO:0000313" key="13">
    <source>
        <dbReference type="Proteomes" id="UP000290545"/>
    </source>
</evidence>
<dbReference type="Gene3D" id="2.40.170.20">
    <property type="entry name" value="TonB-dependent receptor, beta-barrel domain"/>
    <property type="match status" value="1"/>
</dbReference>
<evidence type="ECO:0000256" key="5">
    <source>
        <dbReference type="ARBA" id="ARBA00023077"/>
    </source>
</evidence>
<feature type="domain" description="TonB-dependent receptor plug" evidence="11">
    <location>
        <begin position="227"/>
        <end position="333"/>
    </location>
</feature>